<protein>
    <submittedName>
        <fullName evidence="7">Peptide ABC transporter permease</fullName>
    </submittedName>
</protein>
<evidence type="ECO:0000256" key="4">
    <source>
        <dbReference type="ARBA" id="ARBA00023136"/>
    </source>
</evidence>
<dbReference type="Gene3D" id="1.10.3720.10">
    <property type="entry name" value="MetI-like"/>
    <property type="match status" value="1"/>
</dbReference>
<feature type="domain" description="ABC transmembrane type-1" evidence="6">
    <location>
        <begin position="165"/>
        <end position="361"/>
    </location>
</feature>
<dbReference type="Proteomes" id="UP000092971">
    <property type="component" value="Chromosome"/>
</dbReference>
<feature type="transmembrane region" description="Helical" evidence="5">
    <location>
        <begin position="284"/>
        <end position="305"/>
    </location>
</feature>
<evidence type="ECO:0000259" key="6">
    <source>
        <dbReference type="PROSITE" id="PS50928"/>
    </source>
</evidence>
<dbReference type="SUPFAM" id="SSF161098">
    <property type="entry name" value="MetI-like"/>
    <property type="match status" value="1"/>
</dbReference>
<evidence type="ECO:0000256" key="2">
    <source>
        <dbReference type="ARBA" id="ARBA00022692"/>
    </source>
</evidence>
<accession>A0A1B1YC20</accession>
<sequence>MTLEDVKGKKMTKEEEYYLASQWTLMRRKFKKHKLATVSLWVLGFMYFVALFGNFIAPYDLVSYNSKIVNAPPTKVHLFHEGKYIGPFVYGIKMERDPVTKRKIYTENTDEIYRIKWFTHGSEYKLFGIIKTDIHLFGVEKGGVILLMGADSMGRDLFSRMILGSQVSLTVPFAGTIISFVLGIIIGGIAGYFGGAVDTVISRVIEVLSSLPTIPLWMALSAAIPPDIPIVRVYLYITIIVSFISWTGLARIVRGKFISLREEDYILAAKVAGVSNWKIITRHLIPGFMSYLIVSLTMSIPGMIIGETSMSFLGLGIRSPATSWGVLLQEAQDITSIAMHPWKLIPLFAVIITVLAFNFIGDGLRDAADPYK</sequence>
<evidence type="ECO:0000256" key="1">
    <source>
        <dbReference type="ARBA" id="ARBA00004141"/>
    </source>
</evidence>
<feature type="transmembrane region" description="Helical" evidence="5">
    <location>
        <begin position="344"/>
        <end position="364"/>
    </location>
</feature>
<keyword evidence="3 5" id="KW-1133">Transmembrane helix</keyword>
<dbReference type="InterPro" id="IPR035906">
    <property type="entry name" value="MetI-like_sf"/>
</dbReference>
<dbReference type="CDD" id="cd06261">
    <property type="entry name" value="TM_PBP2"/>
    <property type="match status" value="1"/>
</dbReference>
<name>A0A1B1YC20_THEST</name>
<comment type="subcellular location">
    <subcellularLocation>
        <location evidence="5">Cell membrane</location>
        <topology evidence="5">Multi-pass membrane protein</topology>
    </subcellularLocation>
    <subcellularLocation>
        <location evidence="1">Membrane</location>
        <topology evidence="1">Multi-pass membrane protein</topology>
    </subcellularLocation>
</comment>
<dbReference type="InterPro" id="IPR025966">
    <property type="entry name" value="OppC_N"/>
</dbReference>
<feature type="transmembrane region" description="Helical" evidence="5">
    <location>
        <begin position="230"/>
        <end position="253"/>
    </location>
</feature>
<dbReference type="EMBL" id="CP014672">
    <property type="protein sequence ID" value="ANW98305.1"/>
    <property type="molecule type" value="Genomic_DNA"/>
</dbReference>
<dbReference type="GO" id="GO:0005886">
    <property type="term" value="C:plasma membrane"/>
    <property type="evidence" value="ECO:0007669"/>
    <property type="project" value="UniProtKB-SubCell"/>
</dbReference>
<proteinExistence type="inferred from homology"/>
<dbReference type="Pfam" id="PF00528">
    <property type="entry name" value="BPD_transp_1"/>
    <property type="match status" value="1"/>
</dbReference>
<evidence type="ECO:0000313" key="7">
    <source>
        <dbReference type="EMBL" id="ANW98305.1"/>
    </source>
</evidence>
<evidence type="ECO:0000256" key="5">
    <source>
        <dbReference type="RuleBase" id="RU363032"/>
    </source>
</evidence>
<feature type="transmembrane region" description="Helical" evidence="5">
    <location>
        <begin position="169"/>
        <end position="193"/>
    </location>
</feature>
<dbReference type="OrthoDB" id="9797852at2"/>
<feature type="transmembrane region" description="Helical" evidence="5">
    <location>
        <begin position="205"/>
        <end position="224"/>
    </location>
</feature>
<keyword evidence="4 5" id="KW-0472">Membrane</keyword>
<comment type="similarity">
    <text evidence="5">Belongs to the binding-protein-dependent transport system permease family.</text>
</comment>
<dbReference type="InterPro" id="IPR000515">
    <property type="entry name" value="MetI-like"/>
</dbReference>
<dbReference type="PROSITE" id="PS50928">
    <property type="entry name" value="ABC_TM1"/>
    <property type="match status" value="1"/>
</dbReference>
<dbReference type="Pfam" id="PF12911">
    <property type="entry name" value="OppC_N"/>
    <property type="match status" value="1"/>
</dbReference>
<dbReference type="PANTHER" id="PTHR43839">
    <property type="entry name" value="OPPC IN A BINDING PROTEIN-DEPENDENT TRANSPORT SYSTEM"/>
    <property type="match status" value="1"/>
</dbReference>
<feature type="transmembrane region" description="Helical" evidence="5">
    <location>
        <begin position="35"/>
        <end position="57"/>
    </location>
</feature>
<gene>
    <name evidence="7" type="ORF">CSTERTH_04260</name>
</gene>
<organism evidence="7 8">
    <name type="scientific">Thermoclostridium stercorarium subsp. thermolacticum DSM 2910</name>
    <dbReference type="NCBI Taxonomy" id="1121336"/>
    <lineage>
        <taxon>Bacteria</taxon>
        <taxon>Bacillati</taxon>
        <taxon>Bacillota</taxon>
        <taxon>Clostridia</taxon>
        <taxon>Eubacteriales</taxon>
        <taxon>Oscillospiraceae</taxon>
        <taxon>Thermoclostridium</taxon>
    </lineage>
</organism>
<evidence type="ECO:0000313" key="8">
    <source>
        <dbReference type="Proteomes" id="UP000092971"/>
    </source>
</evidence>
<keyword evidence="5" id="KW-0813">Transport</keyword>
<dbReference type="PANTHER" id="PTHR43839:SF3">
    <property type="entry name" value="OLIGOPEPTIDE ABC TRANSPORTER, PERMEASE PROTEIN"/>
    <property type="match status" value="1"/>
</dbReference>
<evidence type="ECO:0000256" key="3">
    <source>
        <dbReference type="ARBA" id="ARBA00022989"/>
    </source>
</evidence>
<dbReference type="GO" id="GO:0055085">
    <property type="term" value="P:transmembrane transport"/>
    <property type="evidence" value="ECO:0007669"/>
    <property type="project" value="InterPro"/>
</dbReference>
<keyword evidence="2 5" id="KW-0812">Transmembrane</keyword>
<dbReference type="RefSeq" id="WP_015358586.1">
    <property type="nucleotide sequence ID" value="NZ_CP014672.1"/>
</dbReference>
<reference evidence="7 8" key="1">
    <citation type="submission" date="2016-02" db="EMBL/GenBank/DDBJ databases">
        <title>Comparison of Clostridium stercorarium subspecies using comparative genomics and transcriptomics.</title>
        <authorList>
            <person name="Schellenberg J."/>
            <person name="Thallinger G."/>
            <person name="Levin D.B."/>
            <person name="Zhang X."/>
            <person name="Alvare G."/>
            <person name="Fristensky B."/>
            <person name="Sparling R."/>
        </authorList>
    </citation>
    <scope>NUCLEOTIDE SEQUENCE [LARGE SCALE GENOMIC DNA]</scope>
    <source>
        <strain evidence="7 8">DSM 2910</strain>
    </source>
</reference>
<dbReference type="AlphaFoldDB" id="A0A1B1YC20"/>